<proteinExistence type="predicted"/>
<evidence type="ECO:0000313" key="2">
    <source>
        <dbReference type="Proteomes" id="UP000324832"/>
    </source>
</evidence>
<keyword evidence="2" id="KW-1185">Reference proteome</keyword>
<accession>A0A5E4PQQ2</accession>
<dbReference type="Proteomes" id="UP000324832">
    <property type="component" value="Unassembled WGS sequence"/>
</dbReference>
<organism evidence="1 2">
    <name type="scientific">Leptidea sinapis</name>
    <dbReference type="NCBI Taxonomy" id="189913"/>
    <lineage>
        <taxon>Eukaryota</taxon>
        <taxon>Metazoa</taxon>
        <taxon>Ecdysozoa</taxon>
        <taxon>Arthropoda</taxon>
        <taxon>Hexapoda</taxon>
        <taxon>Insecta</taxon>
        <taxon>Pterygota</taxon>
        <taxon>Neoptera</taxon>
        <taxon>Endopterygota</taxon>
        <taxon>Lepidoptera</taxon>
        <taxon>Glossata</taxon>
        <taxon>Ditrysia</taxon>
        <taxon>Papilionoidea</taxon>
        <taxon>Pieridae</taxon>
        <taxon>Dismorphiinae</taxon>
        <taxon>Leptidea</taxon>
    </lineage>
</organism>
<dbReference type="AlphaFoldDB" id="A0A5E4PQQ2"/>
<evidence type="ECO:0000313" key="1">
    <source>
        <dbReference type="EMBL" id="VVC87689.1"/>
    </source>
</evidence>
<protein>
    <submittedName>
        <fullName evidence="1">Uncharacterized protein</fullName>
    </submittedName>
</protein>
<dbReference type="EMBL" id="FZQP02000160">
    <property type="protein sequence ID" value="VVC87689.1"/>
    <property type="molecule type" value="Genomic_DNA"/>
</dbReference>
<gene>
    <name evidence="1" type="ORF">LSINAPIS_LOCUS1230</name>
</gene>
<name>A0A5E4PQQ2_9NEOP</name>
<sequence length="92" mass="10160">MEMTEYREQHLVRPRSLPEVIGNVKGLRSFLVELGEPGCDDVGGADLGFLFVHLCLTPIMKITRTTMRTLPPPTAADIAPDIWNAVLGRSKV</sequence>
<reference evidence="1 2" key="1">
    <citation type="submission" date="2017-07" db="EMBL/GenBank/DDBJ databases">
        <authorList>
            <person name="Talla V."/>
            <person name="Backstrom N."/>
        </authorList>
    </citation>
    <scope>NUCLEOTIDE SEQUENCE [LARGE SCALE GENOMIC DNA]</scope>
</reference>